<evidence type="ECO:0000313" key="1">
    <source>
        <dbReference type="EMBL" id="GBQ76515.1"/>
    </source>
</evidence>
<organism evidence="1 2">
    <name type="scientific">Acetobacter malorum DSM 14337</name>
    <dbReference type="NCBI Taxonomy" id="1307910"/>
    <lineage>
        <taxon>Bacteria</taxon>
        <taxon>Pseudomonadati</taxon>
        <taxon>Pseudomonadota</taxon>
        <taxon>Alphaproteobacteria</taxon>
        <taxon>Acetobacterales</taxon>
        <taxon>Acetobacteraceae</taxon>
        <taxon>Acetobacter</taxon>
    </lineage>
</organism>
<gene>
    <name evidence="1" type="ORF">AA14337_0543</name>
</gene>
<keyword evidence="2" id="KW-1185">Reference proteome</keyword>
<sequence length="103" mass="10890">MAGGGTGFSRVDGSCGMALIITDRPLFPSDSGALQILGDHFLLYAHRIPEKSVKTMGTAKQHPLFPLDGRSLMLLPTGQQASCAAETARVRTKNSGTLFSPQS</sequence>
<name>A0ABQ0PNC9_9PROT</name>
<evidence type="ECO:0000313" key="2">
    <source>
        <dbReference type="Proteomes" id="UP001065047"/>
    </source>
</evidence>
<comment type="caution">
    <text evidence="1">The sequence shown here is derived from an EMBL/GenBank/DDBJ whole genome shotgun (WGS) entry which is preliminary data.</text>
</comment>
<dbReference type="Proteomes" id="UP001065047">
    <property type="component" value="Unassembled WGS sequence"/>
</dbReference>
<accession>A0ABQ0PNC9</accession>
<dbReference type="EMBL" id="BAPF01000003">
    <property type="protein sequence ID" value="GBQ76515.1"/>
    <property type="molecule type" value="Genomic_DNA"/>
</dbReference>
<reference evidence="1" key="1">
    <citation type="submission" date="2013-04" db="EMBL/GenBank/DDBJ databases">
        <title>The genome sequencing project of 58 acetic acid bacteria.</title>
        <authorList>
            <person name="Okamoto-Kainuma A."/>
            <person name="Ishikawa M."/>
            <person name="Umino S."/>
            <person name="Koizumi Y."/>
            <person name="Shiwa Y."/>
            <person name="Yoshikawa H."/>
            <person name="Matsutani M."/>
            <person name="Matsushita K."/>
        </authorList>
    </citation>
    <scope>NUCLEOTIDE SEQUENCE</scope>
    <source>
        <strain evidence="1">DSM 14337</strain>
    </source>
</reference>
<proteinExistence type="predicted"/>
<protein>
    <submittedName>
        <fullName evidence="1">Uncharacterized protein</fullName>
    </submittedName>
</protein>